<protein>
    <recommendedName>
        <fullName evidence="3">Lipoprotein</fullName>
    </recommendedName>
</protein>
<reference evidence="1 2" key="1">
    <citation type="journal article" date="2021" name="Int. J. Syst. Evol. Microbiol.">
        <title>Faecalibacter bovis sp. nov., isolated from cow faeces.</title>
        <authorList>
            <person name="Li F."/>
            <person name="Zhao W."/>
            <person name="Hong Q."/>
            <person name="Shao Q."/>
            <person name="Song J."/>
            <person name="Yang S."/>
        </authorList>
    </citation>
    <scope>NUCLEOTIDE SEQUENCE [LARGE SCALE GENOMIC DNA]</scope>
    <source>
        <strain evidence="1 2">ZY171143</strain>
    </source>
</reference>
<evidence type="ECO:0000313" key="2">
    <source>
        <dbReference type="Proteomes" id="UP000672011"/>
    </source>
</evidence>
<proteinExistence type="predicted"/>
<keyword evidence="2" id="KW-1185">Reference proteome</keyword>
<sequence length="121" mass="14243">MIYKLIIISTGLFLHSCKIDYKHIKEKELNYSLNIISNKNYKDDRFQPPFFSIVGKNPETNKIDTFEDGRWFSSISDSIEIGDTVYKKKGDNFFLIKKKNLILKVKDKSNKKGEFIEILNR</sequence>
<gene>
    <name evidence="1" type="ORF">J9309_10045</name>
</gene>
<reference evidence="2" key="2">
    <citation type="submission" date="2021-04" db="EMBL/GenBank/DDBJ databases">
        <title>Taxonomy of Flavobacteriaceae bacterium ZY171143.</title>
        <authorList>
            <person name="Li F."/>
        </authorList>
    </citation>
    <scope>NUCLEOTIDE SEQUENCE [LARGE SCALE GENOMIC DNA]</scope>
    <source>
        <strain evidence="2">ZY171143</strain>
    </source>
</reference>
<evidence type="ECO:0000313" key="1">
    <source>
        <dbReference type="EMBL" id="QTV05125.1"/>
    </source>
</evidence>
<accession>A0ABX7XB61</accession>
<evidence type="ECO:0008006" key="3">
    <source>
        <dbReference type="Google" id="ProtNLM"/>
    </source>
</evidence>
<dbReference type="EMBL" id="CP072842">
    <property type="protein sequence ID" value="QTV05125.1"/>
    <property type="molecule type" value="Genomic_DNA"/>
</dbReference>
<dbReference type="RefSeq" id="WP_230475749.1">
    <property type="nucleotide sequence ID" value="NZ_CP072842.1"/>
</dbReference>
<organism evidence="1 2">
    <name type="scientific">Faecalibacter bovis</name>
    <dbReference type="NCBI Taxonomy" id="2898187"/>
    <lineage>
        <taxon>Bacteria</taxon>
        <taxon>Pseudomonadati</taxon>
        <taxon>Bacteroidota</taxon>
        <taxon>Flavobacteriia</taxon>
        <taxon>Flavobacteriales</taxon>
        <taxon>Weeksellaceae</taxon>
        <taxon>Faecalibacter</taxon>
    </lineage>
</organism>
<name>A0ABX7XB61_9FLAO</name>
<dbReference type="Proteomes" id="UP000672011">
    <property type="component" value="Chromosome"/>
</dbReference>